<dbReference type="SUPFAM" id="SSF46689">
    <property type="entry name" value="Homeodomain-like"/>
    <property type="match status" value="2"/>
</dbReference>
<dbReference type="InterPro" id="IPR003313">
    <property type="entry name" value="AraC-bd"/>
</dbReference>
<reference evidence="5" key="1">
    <citation type="submission" date="2020-10" db="EMBL/GenBank/DDBJ databases">
        <authorList>
            <person name="Gilroy R."/>
        </authorList>
    </citation>
    <scope>NUCLEOTIDE SEQUENCE</scope>
    <source>
        <strain evidence="5">ChiSjej4B22-8148</strain>
    </source>
</reference>
<feature type="domain" description="HTH araC/xylS-type" evidence="4">
    <location>
        <begin position="196"/>
        <end position="294"/>
    </location>
</feature>
<evidence type="ECO:0000313" key="5">
    <source>
        <dbReference type="EMBL" id="HIR14148.1"/>
    </source>
</evidence>
<evidence type="ECO:0000256" key="1">
    <source>
        <dbReference type="ARBA" id="ARBA00023015"/>
    </source>
</evidence>
<keyword evidence="2" id="KW-0238">DNA-binding</keyword>
<dbReference type="PROSITE" id="PS01124">
    <property type="entry name" value="HTH_ARAC_FAMILY_2"/>
    <property type="match status" value="1"/>
</dbReference>
<dbReference type="SMART" id="SM00342">
    <property type="entry name" value="HTH_ARAC"/>
    <property type="match status" value="1"/>
</dbReference>
<reference evidence="5" key="2">
    <citation type="journal article" date="2021" name="PeerJ">
        <title>Extensive microbial diversity within the chicken gut microbiome revealed by metagenomics and culture.</title>
        <authorList>
            <person name="Gilroy R."/>
            <person name="Ravi A."/>
            <person name="Getino M."/>
            <person name="Pursley I."/>
            <person name="Horton D.L."/>
            <person name="Alikhan N.F."/>
            <person name="Baker D."/>
            <person name="Gharbi K."/>
            <person name="Hall N."/>
            <person name="Watson M."/>
            <person name="Adriaenssens E.M."/>
            <person name="Foster-Nyarko E."/>
            <person name="Jarju S."/>
            <person name="Secka A."/>
            <person name="Antonio M."/>
            <person name="Oren A."/>
            <person name="Chaudhuri R.R."/>
            <person name="La Ragione R."/>
            <person name="Hildebrand F."/>
            <person name="Pallen M.J."/>
        </authorList>
    </citation>
    <scope>NUCLEOTIDE SEQUENCE</scope>
    <source>
        <strain evidence="5">ChiSjej4B22-8148</strain>
    </source>
</reference>
<evidence type="ECO:0000256" key="2">
    <source>
        <dbReference type="ARBA" id="ARBA00023125"/>
    </source>
</evidence>
<evidence type="ECO:0000256" key="3">
    <source>
        <dbReference type="ARBA" id="ARBA00023163"/>
    </source>
</evidence>
<name>A0A9D1ACS0_9FIRM</name>
<dbReference type="Gene3D" id="1.10.10.60">
    <property type="entry name" value="Homeodomain-like"/>
    <property type="match status" value="2"/>
</dbReference>
<proteinExistence type="predicted"/>
<sequence length="302" mass="34354">MVKECFMKIDSEGRELVSHGSPSFPCACYHTTSRQGDVPWHWHQEFEVIYINSGTVRCSAGDRRFLLQEGDAVFINSGVPHALFQRLGNSYDEHDIVFHPRLVYGEVGSVFYDKYLLPLLRCSALPGLKLSSEIPWQKEAILQIRQAISCFLEEQELFELSLRNALSSFCGIIWKENQNIIGPAALKPPASMDRVQKMLDYFHAHYQDPISLDELSAQANICKRECQRIFKSVLGLTPSQYFEQYRLSMSVSLLLGTDESIIDISGKCGFQSPSYFTKLFRKRYGITPSRFRAAQVPSSTLS</sequence>
<dbReference type="EMBL" id="DVGK01000110">
    <property type="protein sequence ID" value="HIR14148.1"/>
    <property type="molecule type" value="Genomic_DNA"/>
</dbReference>
<dbReference type="Proteomes" id="UP000886757">
    <property type="component" value="Unassembled WGS sequence"/>
</dbReference>
<dbReference type="Pfam" id="PF12833">
    <property type="entry name" value="HTH_18"/>
    <property type="match status" value="1"/>
</dbReference>
<dbReference type="InterPro" id="IPR011051">
    <property type="entry name" value="RmlC_Cupin_sf"/>
</dbReference>
<dbReference type="GO" id="GO:0043565">
    <property type="term" value="F:sequence-specific DNA binding"/>
    <property type="evidence" value="ECO:0007669"/>
    <property type="project" value="InterPro"/>
</dbReference>
<dbReference type="PANTHER" id="PTHR43280">
    <property type="entry name" value="ARAC-FAMILY TRANSCRIPTIONAL REGULATOR"/>
    <property type="match status" value="1"/>
</dbReference>
<dbReference type="Pfam" id="PF02311">
    <property type="entry name" value="AraC_binding"/>
    <property type="match status" value="1"/>
</dbReference>
<dbReference type="Gene3D" id="2.60.120.10">
    <property type="entry name" value="Jelly Rolls"/>
    <property type="match status" value="1"/>
</dbReference>
<keyword evidence="1" id="KW-0805">Transcription regulation</keyword>
<dbReference type="CDD" id="cd02208">
    <property type="entry name" value="cupin_RmlC-like"/>
    <property type="match status" value="1"/>
</dbReference>
<evidence type="ECO:0000259" key="4">
    <source>
        <dbReference type="PROSITE" id="PS01124"/>
    </source>
</evidence>
<dbReference type="SUPFAM" id="SSF51182">
    <property type="entry name" value="RmlC-like cupins"/>
    <property type="match status" value="1"/>
</dbReference>
<dbReference type="InterPro" id="IPR014710">
    <property type="entry name" value="RmlC-like_jellyroll"/>
</dbReference>
<evidence type="ECO:0000313" key="6">
    <source>
        <dbReference type="Proteomes" id="UP000886757"/>
    </source>
</evidence>
<keyword evidence="3" id="KW-0804">Transcription</keyword>
<dbReference type="InterPro" id="IPR018060">
    <property type="entry name" value="HTH_AraC"/>
</dbReference>
<dbReference type="GO" id="GO:0003700">
    <property type="term" value="F:DNA-binding transcription factor activity"/>
    <property type="evidence" value="ECO:0007669"/>
    <property type="project" value="InterPro"/>
</dbReference>
<dbReference type="AlphaFoldDB" id="A0A9D1ACS0"/>
<dbReference type="PANTHER" id="PTHR43280:SF28">
    <property type="entry name" value="HTH-TYPE TRANSCRIPTIONAL ACTIVATOR RHAS"/>
    <property type="match status" value="1"/>
</dbReference>
<dbReference type="InterPro" id="IPR009057">
    <property type="entry name" value="Homeodomain-like_sf"/>
</dbReference>
<comment type="caution">
    <text evidence="5">The sequence shown here is derived from an EMBL/GenBank/DDBJ whole genome shotgun (WGS) entry which is preliminary data.</text>
</comment>
<accession>A0A9D1ACS0</accession>
<gene>
    <name evidence="5" type="ORF">IAB31_09530</name>
</gene>
<dbReference type="PRINTS" id="PR00032">
    <property type="entry name" value="HTHARAC"/>
</dbReference>
<protein>
    <submittedName>
        <fullName evidence="5">AraC family transcriptional regulator</fullName>
    </submittedName>
</protein>
<organism evidence="5 6">
    <name type="scientific">Candidatus Choladousia intestinavium</name>
    <dbReference type="NCBI Taxonomy" id="2840727"/>
    <lineage>
        <taxon>Bacteria</taxon>
        <taxon>Bacillati</taxon>
        <taxon>Bacillota</taxon>
        <taxon>Clostridia</taxon>
        <taxon>Lachnospirales</taxon>
        <taxon>Lachnospiraceae</taxon>
        <taxon>Lachnospiraceae incertae sedis</taxon>
        <taxon>Candidatus Choladousia</taxon>
    </lineage>
</organism>
<dbReference type="InterPro" id="IPR020449">
    <property type="entry name" value="Tscrpt_reg_AraC-type_HTH"/>
</dbReference>